<evidence type="ECO:0000313" key="1">
    <source>
        <dbReference type="EMBL" id="MDK9495580.1"/>
    </source>
</evidence>
<name>A0ABT7GPQ5_9ACTN</name>
<dbReference type="RefSeq" id="WP_125814319.1">
    <property type="nucleotide sequence ID" value="NZ_JASITI010000007.1"/>
</dbReference>
<accession>A0ABT7GPQ5</accession>
<sequence>MTWASWTTRGVFAGRGGVRTAESVLLTGELDVHTTWTEDDRLAHVAVQHSGATEWLTLAGSPAPCPSEEASRALHDAVLLAVRAGGEATLPHPGVTAPAG</sequence>
<comment type="caution">
    <text evidence="1">The sequence shown here is derived from an EMBL/GenBank/DDBJ whole genome shotgun (WGS) entry which is preliminary data.</text>
</comment>
<protein>
    <submittedName>
        <fullName evidence="1">Uncharacterized protein</fullName>
    </submittedName>
</protein>
<dbReference type="EMBL" id="JASITI010000007">
    <property type="protein sequence ID" value="MDK9495580.1"/>
    <property type="molecule type" value="Genomic_DNA"/>
</dbReference>
<evidence type="ECO:0000313" key="2">
    <source>
        <dbReference type="Proteomes" id="UP001223390"/>
    </source>
</evidence>
<organism evidence="1 2">
    <name type="scientific">Streptomyces katrae</name>
    <dbReference type="NCBI Taxonomy" id="68223"/>
    <lineage>
        <taxon>Bacteria</taxon>
        <taxon>Bacillati</taxon>
        <taxon>Actinomycetota</taxon>
        <taxon>Actinomycetes</taxon>
        <taxon>Kitasatosporales</taxon>
        <taxon>Streptomycetaceae</taxon>
        <taxon>Streptomyces</taxon>
    </lineage>
</organism>
<dbReference type="Proteomes" id="UP001223390">
    <property type="component" value="Unassembled WGS sequence"/>
</dbReference>
<reference evidence="1 2" key="1">
    <citation type="submission" date="2023-05" db="EMBL/GenBank/DDBJ databases">
        <title>Sequencing and Assembly of Streptomyces sp. NP73.</title>
        <authorList>
            <person name="Konwar A.N."/>
            <person name="Saikia K."/>
            <person name="Thakur D."/>
        </authorList>
    </citation>
    <scope>NUCLEOTIDE SEQUENCE [LARGE SCALE GENOMIC DNA]</scope>
    <source>
        <strain evidence="1 2">NP73</strain>
    </source>
</reference>
<proteinExistence type="predicted"/>
<gene>
    <name evidence="1" type="ORF">QEZ40_006607</name>
</gene>
<keyword evidence="2" id="KW-1185">Reference proteome</keyword>